<dbReference type="EMBL" id="QSCO01000008">
    <property type="protein sequence ID" value="RGY07390.1"/>
    <property type="molecule type" value="Genomic_DNA"/>
</dbReference>
<feature type="transmembrane region" description="Helical" evidence="6">
    <location>
        <begin position="294"/>
        <end position="327"/>
    </location>
</feature>
<comment type="subcellular location">
    <subcellularLocation>
        <location evidence="1">Membrane</location>
        <topology evidence="1">Multi-pass membrane protein</topology>
    </subcellularLocation>
</comment>
<evidence type="ECO:0000256" key="2">
    <source>
        <dbReference type="ARBA" id="ARBA00009773"/>
    </source>
</evidence>
<evidence type="ECO:0000313" key="9">
    <source>
        <dbReference type="EMBL" id="RGY07390.1"/>
    </source>
</evidence>
<sequence length="349" mass="38689">MSTKEQYWKYSLITIILVMGVVIFFKATPFLGGLLGAATIYILLRNQMLYLIEKKHMKKSLMATLMLIETILIFLIPISLVVWLLISKLQAINLDPKSLMEPIGHVSKLVQEKTGYDVLSKGNIGALLSVLPKVGQILMGSISNFIINVLVLILVLYFMLVGGRKMEDYIIDILPFNQRNKRDVLHEFHMVVKSNAIGVPLLAIIQGGIAMLGYYIFGAPEVILWGVVSCFATVIPVIGVAIVWIPLALYIGATGHWWTALGLSVYCIVIVANVDNLIRSVLQRKMADTHPLITIFGVVIGLSLFGFMGIIFGPLLLSIFVLCVQIFKAEYLEEPQGQKRLTGRTGGRT</sequence>
<dbReference type="EMBL" id="JAKNDN010000062">
    <property type="protein sequence ID" value="MCG4962198.1"/>
    <property type="molecule type" value="Genomic_DNA"/>
</dbReference>
<name>A0A3D4ZA85_9BACT</name>
<protein>
    <submittedName>
        <fullName evidence="9">AI-2E family transporter</fullName>
    </submittedName>
</protein>
<keyword evidence="3 6" id="KW-0812">Transmembrane</keyword>
<feature type="transmembrane region" description="Helical" evidence="6">
    <location>
        <begin position="64"/>
        <end position="86"/>
    </location>
</feature>
<dbReference type="GO" id="GO:0016020">
    <property type="term" value="C:membrane"/>
    <property type="evidence" value="ECO:0007669"/>
    <property type="project" value="UniProtKB-SubCell"/>
</dbReference>
<evidence type="ECO:0000256" key="6">
    <source>
        <dbReference type="SAM" id="Phobius"/>
    </source>
</evidence>
<dbReference type="GeneID" id="61274824"/>
<reference evidence="8" key="3">
    <citation type="submission" date="2023-01" db="EMBL/GenBank/DDBJ databases">
        <title>Human gut microbiome strain richness.</title>
        <authorList>
            <person name="Chen-Liaw A."/>
        </authorList>
    </citation>
    <scope>NUCLEOTIDE SEQUENCE</scope>
    <source>
        <strain evidence="8">RTP21484st1_B7_RTP21484_190118</strain>
    </source>
</reference>
<accession>A0A3D4ZA85</accession>
<dbReference type="Proteomes" id="UP000284434">
    <property type="component" value="Unassembled WGS sequence"/>
</dbReference>
<evidence type="ECO:0000256" key="1">
    <source>
        <dbReference type="ARBA" id="ARBA00004141"/>
    </source>
</evidence>
<dbReference type="AlphaFoldDB" id="A0A3D4ZA85"/>
<dbReference type="InterPro" id="IPR002549">
    <property type="entry name" value="AI-2E-like"/>
</dbReference>
<evidence type="ECO:0000256" key="5">
    <source>
        <dbReference type="ARBA" id="ARBA00023136"/>
    </source>
</evidence>
<keyword evidence="5 6" id="KW-0472">Membrane</keyword>
<feature type="transmembrane region" description="Helical" evidence="6">
    <location>
        <begin position="137"/>
        <end position="160"/>
    </location>
</feature>
<evidence type="ECO:0000256" key="4">
    <source>
        <dbReference type="ARBA" id="ARBA00022989"/>
    </source>
</evidence>
<comment type="caution">
    <text evidence="9">The sequence shown here is derived from an EMBL/GenBank/DDBJ whole genome shotgun (WGS) entry which is preliminary data.</text>
</comment>
<dbReference type="Proteomes" id="UP001199750">
    <property type="component" value="Unassembled WGS sequence"/>
</dbReference>
<dbReference type="PANTHER" id="PTHR21716:SF4">
    <property type="entry name" value="TRANSMEMBRANE PROTEIN 245"/>
    <property type="match status" value="1"/>
</dbReference>
<gene>
    <name evidence="9" type="ORF">DXA53_06945</name>
    <name evidence="7" type="ORF">L0P03_20480</name>
    <name evidence="8" type="ORF">PN645_15025</name>
</gene>
<proteinExistence type="inferred from homology"/>
<organism evidence="9 10">
    <name type="scientific">Odoribacter splanchnicus</name>
    <dbReference type="NCBI Taxonomy" id="28118"/>
    <lineage>
        <taxon>Bacteria</taxon>
        <taxon>Pseudomonadati</taxon>
        <taxon>Bacteroidota</taxon>
        <taxon>Bacteroidia</taxon>
        <taxon>Bacteroidales</taxon>
        <taxon>Odoribacteraceae</taxon>
        <taxon>Odoribacter</taxon>
    </lineage>
</organism>
<comment type="similarity">
    <text evidence="2">Belongs to the autoinducer-2 exporter (AI-2E) (TC 2.A.86) family.</text>
</comment>
<dbReference type="Pfam" id="PF01594">
    <property type="entry name" value="AI-2E_transport"/>
    <property type="match status" value="1"/>
</dbReference>
<reference evidence="7" key="2">
    <citation type="submission" date="2022-01" db="EMBL/GenBank/DDBJ databases">
        <title>Collection of gut derived symbiotic bacterial strains cultured from healthy donors.</title>
        <authorList>
            <person name="Lin H."/>
            <person name="Kohout C."/>
            <person name="Waligurski E."/>
            <person name="Pamer E.G."/>
        </authorList>
    </citation>
    <scope>NUCLEOTIDE SEQUENCE</scope>
    <source>
        <strain evidence="7">DFI.1.149</strain>
    </source>
</reference>
<feature type="transmembrane region" description="Helical" evidence="6">
    <location>
        <begin position="223"/>
        <end position="245"/>
    </location>
</feature>
<dbReference type="Proteomes" id="UP001212263">
    <property type="component" value="Unassembled WGS sequence"/>
</dbReference>
<evidence type="ECO:0000313" key="8">
    <source>
        <dbReference type="EMBL" id="MDB9224307.1"/>
    </source>
</evidence>
<keyword evidence="4 6" id="KW-1133">Transmembrane helix</keyword>
<feature type="transmembrane region" description="Helical" evidence="6">
    <location>
        <begin position="257"/>
        <end position="274"/>
    </location>
</feature>
<feature type="transmembrane region" description="Helical" evidence="6">
    <location>
        <begin position="7"/>
        <end position="25"/>
    </location>
</feature>
<dbReference type="PANTHER" id="PTHR21716">
    <property type="entry name" value="TRANSMEMBRANE PROTEIN"/>
    <property type="match status" value="1"/>
</dbReference>
<reference evidence="9 10" key="1">
    <citation type="submission" date="2018-08" db="EMBL/GenBank/DDBJ databases">
        <title>A genome reference for cultivated species of the human gut microbiota.</title>
        <authorList>
            <person name="Zou Y."/>
            <person name="Xue W."/>
            <person name="Luo G."/>
        </authorList>
    </citation>
    <scope>NUCLEOTIDE SEQUENCE [LARGE SCALE GENOMIC DNA]</scope>
    <source>
        <strain evidence="9 10">OF03-11</strain>
    </source>
</reference>
<evidence type="ECO:0000256" key="3">
    <source>
        <dbReference type="ARBA" id="ARBA00022692"/>
    </source>
</evidence>
<feature type="transmembrane region" description="Helical" evidence="6">
    <location>
        <begin position="196"/>
        <end position="217"/>
    </location>
</feature>
<dbReference type="OMA" id="WILLPFY"/>
<evidence type="ECO:0000313" key="10">
    <source>
        <dbReference type="Proteomes" id="UP000284434"/>
    </source>
</evidence>
<dbReference type="EMBL" id="JAQMRD010000022">
    <property type="protein sequence ID" value="MDB9224307.1"/>
    <property type="molecule type" value="Genomic_DNA"/>
</dbReference>
<dbReference type="RefSeq" id="WP_013611828.1">
    <property type="nucleotide sequence ID" value="NZ_JABWDG010000004.1"/>
</dbReference>
<evidence type="ECO:0000313" key="7">
    <source>
        <dbReference type="EMBL" id="MCG4962198.1"/>
    </source>
</evidence>